<evidence type="ECO:0000256" key="6">
    <source>
        <dbReference type="ARBA" id="ARBA00023033"/>
    </source>
</evidence>
<keyword evidence="2" id="KW-0349">Heme</keyword>
<evidence type="ECO:0000256" key="2">
    <source>
        <dbReference type="ARBA" id="ARBA00022617"/>
    </source>
</evidence>
<accession>A0A6J6CNX4</accession>
<gene>
    <name evidence="7" type="ORF">UFOPK1495_01023</name>
</gene>
<reference evidence="7" key="1">
    <citation type="submission" date="2020-05" db="EMBL/GenBank/DDBJ databases">
        <authorList>
            <person name="Chiriac C."/>
            <person name="Salcher M."/>
            <person name="Ghai R."/>
            <person name="Kavagutti S V."/>
        </authorList>
    </citation>
    <scope>NUCLEOTIDE SEQUENCE</scope>
</reference>
<protein>
    <submittedName>
        <fullName evidence="7">Unannotated protein</fullName>
    </submittedName>
</protein>
<dbReference type="EMBL" id="CAEZSU010000101">
    <property type="protein sequence ID" value="CAB4553280.1"/>
    <property type="molecule type" value="Genomic_DNA"/>
</dbReference>
<keyword evidence="4" id="KW-0560">Oxidoreductase</keyword>
<dbReference type="GO" id="GO:0006707">
    <property type="term" value="P:cholesterol catabolic process"/>
    <property type="evidence" value="ECO:0007669"/>
    <property type="project" value="TreeGrafter"/>
</dbReference>
<dbReference type="PANTHER" id="PTHR46696">
    <property type="entry name" value="P450, PUTATIVE (EUROFUNG)-RELATED"/>
    <property type="match status" value="1"/>
</dbReference>
<evidence type="ECO:0000313" key="7">
    <source>
        <dbReference type="EMBL" id="CAB4553280.1"/>
    </source>
</evidence>
<sequence>MTDTFVDAPLLHEAATYAHGVPYEYYQWLRDNDPVACLDHPSYQGEKLWVVTRYADVQQVSRDASTYRNAPDPFIDDGVSDPATGGNNQLMISLDAPDHMKLRKIINKGFTPKRVAELGDMLRTRTNDIIDGLAGQTSADLVHDLALWLPLHVIADMVGVPEEDRTQVFEWTEKTFGFDASVAPEERAQAATDMFMYADAMCAERAENPSDDLMSVLLHAEVEGEKLTAFQIELFFMLLQNAGSETTRNLITTGTLALLQNRDQYEIVRNELSVIPTAIEELLRFSTPVIQFTRTATVDTELGGKKIKAGERVLMVYASANRDERAFENPDSIDVRRNPNDHVAFGAGGPHFCLGANLARIEGRIMFEEILTRFQGLRFVGDPADYPRVHSNLIDGFAHVPIEWDSIGAPS</sequence>
<dbReference type="InterPro" id="IPR002397">
    <property type="entry name" value="Cyt_P450_B"/>
</dbReference>
<dbReference type="GO" id="GO:0005506">
    <property type="term" value="F:iron ion binding"/>
    <property type="evidence" value="ECO:0007669"/>
    <property type="project" value="InterPro"/>
</dbReference>
<dbReference type="Gene3D" id="1.10.630.10">
    <property type="entry name" value="Cytochrome P450"/>
    <property type="match status" value="1"/>
</dbReference>
<dbReference type="AlphaFoldDB" id="A0A6J6CNX4"/>
<evidence type="ECO:0000256" key="5">
    <source>
        <dbReference type="ARBA" id="ARBA00023004"/>
    </source>
</evidence>
<dbReference type="PRINTS" id="PR00359">
    <property type="entry name" value="BP450"/>
</dbReference>
<dbReference type="InterPro" id="IPR001128">
    <property type="entry name" value="Cyt_P450"/>
</dbReference>
<name>A0A6J6CNX4_9ZZZZ</name>
<dbReference type="GO" id="GO:0036199">
    <property type="term" value="F:cholest-4-en-3-one 26-monooxygenase activity"/>
    <property type="evidence" value="ECO:0007669"/>
    <property type="project" value="TreeGrafter"/>
</dbReference>
<organism evidence="7">
    <name type="scientific">freshwater metagenome</name>
    <dbReference type="NCBI Taxonomy" id="449393"/>
    <lineage>
        <taxon>unclassified sequences</taxon>
        <taxon>metagenomes</taxon>
        <taxon>ecological metagenomes</taxon>
    </lineage>
</organism>
<dbReference type="GO" id="GO:0020037">
    <property type="term" value="F:heme binding"/>
    <property type="evidence" value="ECO:0007669"/>
    <property type="project" value="InterPro"/>
</dbReference>
<evidence type="ECO:0000256" key="1">
    <source>
        <dbReference type="ARBA" id="ARBA00010617"/>
    </source>
</evidence>
<keyword evidence="3" id="KW-0479">Metal-binding</keyword>
<evidence type="ECO:0000256" key="3">
    <source>
        <dbReference type="ARBA" id="ARBA00022723"/>
    </source>
</evidence>
<dbReference type="SUPFAM" id="SSF48264">
    <property type="entry name" value="Cytochrome P450"/>
    <property type="match status" value="1"/>
</dbReference>
<dbReference type="InterPro" id="IPR036396">
    <property type="entry name" value="Cyt_P450_sf"/>
</dbReference>
<keyword evidence="6" id="KW-0503">Monooxygenase</keyword>
<evidence type="ECO:0000256" key="4">
    <source>
        <dbReference type="ARBA" id="ARBA00023002"/>
    </source>
</evidence>
<comment type="similarity">
    <text evidence="1">Belongs to the cytochrome P450 family.</text>
</comment>
<dbReference type="Pfam" id="PF00067">
    <property type="entry name" value="p450"/>
    <property type="match status" value="1"/>
</dbReference>
<dbReference type="CDD" id="cd11033">
    <property type="entry name" value="CYP142-like"/>
    <property type="match status" value="1"/>
</dbReference>
<dbReference type="GO" id="GO:0008395">
    <property type="term" value="F:steroid hydroxylase activity"/>
    <property type="evidence" value="ECO:0007669"/>
    <property type="project" value="TreeGrafter"/>
</dbReference>
<proteinExistence type="inferred from homology"/>
<dbReference type="FunFam" id="1.10.630.10:FF:000018">
    <property type="entry name" value="Cytochrome P450 monooxygenase"/>
    <property type="match status" value="1"/>
</dbReference>
<keyword evidence="5" id="KW-0408">Iron</keyword>
<dbReference type="PANTHER" id="PTHR46696:SF4">
    <property type="entry name" value="BIOTIN BIOSYNTHESIS CYTOCHROME P450"/>
    <property type="match status" value="1"/>
</dbReference>